<accession>A0A8K0H7H8</accession>
<dbReference type="SUPFAM" id="SSF54001">
    <property type="entry name" value="Cysteine proteinases"/>
    <property type="match status" value="1"/>
</dbReference>
<evidence type="ECO:0000313" key="5">
    <source>
        <dbReference type="EMBL" id="KAF3447347.1"/>
    </source>
</evidence>
<gene>
    <name evidence="5" type="ORF">FNV43_RR12533</name>
</gene>
<dbReference type="Pfam" id="PF02902">
    <property type="entry name" value="Peptidase_C48"/>
    <property type="match status" value="1"/>
</dbReference>
<dbReference type="Proteomes" id="UP000796880">
    <property type="component" value="Unassembled WGS sequence"/>
</dbReference>
<feature type="domain" description="Ubiquitin-like protease family profile" evidence="4">
    <location>
        <begin position="209"/>
        <end position="296"/>
    </location>
</feature>
<protein>
    <recommendedName>
        <fullName evidence="4">Ubiquitin-like protease family profile domain-containing protein</fullName>
    </recommendedName>
</protein>
<dbReference type="EMBL" id="VOIH02000005">
    <property type="protein sequence ID" value="KAF3447347.1"/>
    <property type="molecule type" value="Genomic_DNA"/>
</dbReference>
<dbReference type="AlphaFoldDB" id="A0A8K0H7H8"/>
<evidence type="ECO:0000259" key="4">
    <source>
        <dbReference type="Pfam" id="PF02902"/>
    </source>
</evidence>
<proteinExistence type="inferred from homology"/>
<dbReference type="Gene3D" id="3.40.395.10">
    <property type="entry name" value="Adenoviral Proteinase, Chain A"/>
    <property type="match status" value="1"/>
</dbReference>
<evidence type="ECO:0000256" key="1">
    <source>
        <dbReference type="ARBA" id="ARBA00005234"/>
    </source>
</evidence>
<dbReference type="GO" id="GO:0006508">
    <property type="term" value="P:proteolysis"/>
    <property type="evidence" value="ECO:0007669"/>
    <property type="project" value="UniProtKB-KW"/>
</dbReference>
<dbReference type="GO" id="GO:0008234">
    <property type="term" value="F:cysteine-type peptidase activity"/>
    <property type="evidence" value="ECO:0007669"/>
    <property type="project" value="InterPro"/>
</dbReference>
<sequence length="299" mass="34384">MTHVIELNSMELEQGLIGRPLPCSFGLKRERSSYDRSRLVKKNNFTIIENDNLLEKYPWGTYAMILRFQVSVEDGGNTRHPIFTGFPLAFDVGLSCDTHGSTMTSLRSLSCRISKDVRIPFLTSYTIIGWPTMSSTKTRGVAKTYMINFGKAGDKQYVGPRLYMYRPSSAERTEQERCILHELAQSQPGQIVAYRATTIPEREPHYPIHVYIPVNNNGAHWLTAKVDIRSRHITLYDSAIKMTPKSWFQIKNARPLAVLFPYLLMVNEYYTHHPDQTLDLTPFRMTREEDSSLPQQISE</sequence>
<dbReference type="InterPro" id="IPR003653">
    <property type="entry name" value="Peptidase_C48_C"/>
</dbReference>
<evidence type="ECO:0000256" key="3">
    <source>
        <dbReference type="ARBA" id="ARBA00022801"/>
    </source>
</evidence>
<keyword evidence="6" id="KW-1185">Reference proteome</keyword>
<dbReference type="InterPro" id="IPR038765">
    <property type="entry name" value="Papain-like_cys_pep_sf"/>
</dbReference>
<keyword evidence="2" id="KW-0645">Protease</keyword>
<comment type="similarity">
    <text evidence="1">Belongs to the peptidase C48 family.</text>
</comment>
<evidence type="ECO:0000313" key="6">
    <source>
        <dbReference type="Proteomes" id="UP000796880"/>
    </source>
</evidence>
<name>A0A8K0H7H8_9ROSA</name>
<keyword evidence="3" id="KW-0378">Hydrolase</keyword>
<reference evidence="5" key="1">
    <citation type="submission" date="2020-03" db="EMBL/GenBank/DDBJ databases">
        <title>A high-quality chromosome-level genome assembly of a woody plant with both climbing and erect habits, Rhamnella rubrinervis.</title>
        <authorList>
            <person name="Lu Z."/>
            <person name="Yang Y."/>
            <person name="Zhu X."/>
            <person name="Sun Y."/>
        </authorList>
    </citation>
    <scope>NUCLEOTIDE SEQUENCE</scope>
    <source>
        <strain evidence="5">BYM</strain>
        <tissue evidence="5">Leaf</tissue>
    </source>
</reference>
<organism evidence="5 6">
    <name type="scientific">Rhamnella rubrinervis</name>
    <dbReference type="NCBI Taxonomy" id="2594499"/>
    <lineage>
        <taxon>Eukaryota</taxon>
        <taxon>Viridiplantae</taxon>
        <taxon>Streptophyta</taxon>
        <taxon>Embryophyta</taxon>
        <taxon>Tracheophyta</taxon>
        <taxon>Spermatophyta</taxon>
        <taxon>Magnoliopsida</taxon>
        <taxon>eudicotyledons</taxon>
        <taxon>Gunneridae</taxon>
        <taxon>Pentapetalae</taxon>
        <taxon>rosids</taxon>
        <taxon>fabids</taxon>
        <taxon>Rosales</taxon>
        <taxon>Rhamnaceae</taxon>
        <taxon>rhamnoid group</taxon>
        <taxon>Rhamneae</taxon>
        <taxon>Rhamnella</taxon>
    </lineage>
</organism>
<evidence type="ECO:0000256" key="2">
    <source>
        <dbReference type="ARBA" id="ARBA00022670"/>
    </source>
</evidence>
<comment type="caution">
    <text evidence="5">The sequence shown here is derived from an EMBL/GenBank/DDBJ whole genome shotgun (WGS) entry which is preliminary data.</text>
</comment>
<dbReference type="OrthoDB" id="1680482at2759"/>